<organism evidence="6 7">
    <name type="scientific">Desmophyllum pertusum</name>
    <dbReference type="NCBI Taxonomy" id="174260"/>
    <lineage>
        <taxon>Eukaryota</taxon>
        <taxon>Metazoa</taxon>
        <taxon>Cnidaria</taxon>
        <taxon>Anthozoa</taxon>
        <taxon>Hexacorallia</taxon>
        <taxon>Scleractinia</taxon>
        <taxon>Caryophylliina</taxon>
        <taxon>Caryophylliidae</taxon>
        <taxon>Desmophyllum</taxon>
    </lineage>
</organism>
<dbReference type="OrthoDB" id="5988709at2759"/>
<protein>
    <submittedName>
        <fullName evidence="6">Calcium ion binding</fullName>
    </submittedName>
</protein>
<evidence type="ECO:0000256" key="2">
    <source>
        <dbReference type="ARBA" id="ARBA00023157"/>
    </source>
</evidence>
<dbReference type="Gene3D" id="2.60.40.10">
    <property type="entry name" value="Immunoglobulins"/>
    <property type="match status" value="1"/>
</dbReference>
<dbReference type="Gene3D" id="2.10.70.10">
    <property type="entry name" value="Complement Module, domain 1"/>
    <property type="match status" value="1"/>
</dbReference>
<comment type="caution">
    <text evidence="6">The sequence shown here is derived from an EMBL/GenBank/DDBJ whole genome shotgun (WGS) entry which is preliminary data.</text>
</comment>
<dbReference type="AlphaFoldDB" id="A0A9X0CLM9"/>
<dbReference type="PANTHER" id="PTHR46343:SF2">
    <property type="entry name" value="SUSHI_VON WILLEBRAND FACTOR TYPE A_EGF_PENTRAXIN DOMAIN-CONTAINING 1"/>
    <property type="match status" value="1"/>
</dbReference>
<feature type="domain" description="HYR" evidence="4">
    <location>
        <begin position="1"/>
        <end position="74"/>
    </location>
</feature>
<dbReference type="Proteomes" id="UP001163046">
    <property type="component" value="Unassembled WGS sequence"/>
</dbReference>
<comment type="caution">
    <text evidence="3">Lacks conserved residue(s) required for the propagation of feature annotation.</text>
</comment>
<dbReference type="Pfam" id="PF02494">
    <property type="entry name" value="HYR"/>
    <property type="match status" value="1"/>
</dbReference>
<accession>A0A9X0CLM9</accession>
<feature type="domain" description="Sushi" evidence="5">
    <location>
        <begin position="75"/>
        <end position="144"/>
    </location>
</feature>
<dbReference type="CDD" id="cd00033">
    <property type="entry name" value="CCP"/>
    <property type="match status" value="1"/>
</dbReference>
<keyword evidence="7" id="KW-1185">Reference proteome</keyword>
<dbReference type="InterPro" id="IPR043555">
    <property type="entry name" value="SRPX-like"/>
</dbReference>
<dbReference type="InterPro" id="IPR000436">
    <property type="entry name" value="Sushi_SCR_CCP_dom"/>
</dbReference>
<evidence type="ECO:0000256" key="1">
    <source>
        <dbReference type="ARBA" id="ARBA00022737"/>
    </source>
</evidence>
<dbReference type="EMBL" id="MU827312">
    <property type="protein sequence ID" value="KAJ7360024.1"/>
    <property type="molecule type" value="Genomic_DNA"/>
</dbReference>
<dbReference type="PROSITE" id="PS50923">
    <property type="entry name" value="SUSHI"/>
    <property type="match status" value="1"/>
</dbReference>
<evidence type="ECO:0000313" key="7">
    <source>
        <dbReference type="Proteomes" id="UP001163046"/>
    </source>
</evidence>
<name>A0A9X0CLM9_9CNID</name>
<keyword evidence="2 3" id="KW-1015">Disulfide bond</keyword>
<reference evidence="6" key="1">
    <citation type="submission" date="2023-01" db="EMBL/GenBank/DDBJ databases">
        <title>Genome assembly of the deep-sea coral Lophelia pertusa.</title>
        <authorList>
            <person name="Herrera S."/>
            <person name="Cordes E."/>
        </authorList>
    </citation>
    <scope>NUCLEOTIDE SEQUENCE</scope>
    <source>
        <strain evidence="6">USNM1676648</strain>
        <tissue evidence="6">Polyp</tissue>
    </source>
</reference>
<evidence type="ECO:0000259" key="4">
    <source>
        <dbReference type="PROSITE" id="PS50825"/>
    </source>
</evidence>
<feature type="disulfide bond" evidence="3">
    <location>
        <begin position="77"/>
        <end position="120"/>
    </location>
</feature>
<sequence>MTSCPDDVQITSKKKYNKILLPGVIVTDNVGVHLFTTSLENGTELTWGKYNVTYTAIDKAGNTANCEFHVIIVGSTCDHIPAPLNGAKACDAWLPAGTFCTVHCNEGYGFVYQPASLYICSPKGGWVNAKVPGKKEAALPDCSSKAGYRTTFFHPNHKTHLAKEVLVNGELHYLTDQCGEEGIIMNEVIAGNFITLLKASVFAEACQGGYCTIDNVEVECGEQTGTRRRRGIQTSKVPLTVYFDLKVPLPSNASLVDLNQTTLQISNDILAALNKTDLNLNISGIVLEYDTSKPPVFRFVRLVCDDGQVVRGTKCGK</sequence>
<dbReference type="SUPFAM" id="SSF57535">
    <property type="entry name" value="Complement control module/SCR domain"/>
    <property type="match status" value="1"/>
</dbReference>
<dbReference type="InterPro" id="IPR035976">
    <property type="entry name" value="Sushi/SCR/CCP_sf"/>
</dbReference>
<dbReference type="InterPro" id="IPR013783">
    <property type="entry name" value="Ig-like_fold"/>
</dbReference>
<evidence type="ECO:0000256" key="3">
    <source>
        <dbReference type="PROSITE-ProRule" id="PRU00302"/>
    </source>
</evidence>
<keyword evidence="1" id="KW-0677">Repeat</keyword>
<evidence type="ECO:0000313" key="6">
    <source>
        <dbReference type="EMBL" id="KAJ7360024.1"/>
    </source>
</evidence>
<keyword evidence="3" id="KW-0768">Sushi</keyword>
<evidence type="ECO:0000259" key="5">
    <source>
        <dbReference type="PROSITE" id="PS50923"/>
    </source>
</evidence>
<dbReference type="PROSITE" id="PS50825">
    <property type="entry name" value="HYR"/>
    <property type="match status" value="1"/>
</dbReference>
<proteinExistence type="predicted"/>
<dbReference type="InterPro" id="IPR003410">
    <property type="entry name" value="HYR_dom"/>
</dbReference>
<dbReference type="PANTHER" id="PTHR46343">
    <property type="entry name" value="HYR DOMAIN-CONTAINING PROTEIN"/>
    <property type="match status" value="1"/>
</dbReference>
<gene>
    <name evidence="6" type="primary">clec-78_5</name>
    <name evidence="6" type="ORF">OS493_019112</name>
</gene>